<feature type="transmembrane region" description="Helical" evidence="1">
    <location>
        <begin position="192"/>
        <end position="220"/>
    </location>
</feature>
<proteinExistence type="predicted"/>
<feature type="transmembrane region" description="Helical" evidence="1">
    <location>
        <begin position="232"/>
        <end position="263"/>
    </location>
</feature>
<reference evidence="2" key="1">
    <citation type="submission" date="2018-05" db="EMBL/GenBank/DDBJ databases">
        <authorList>
            <person name="Lanie J.A."/>
            <person name="Ng W.-L."/>
            <person name="Kazmierczak K.M."/>
            <person name="Andrzejewski T.M."/>
            <person name="Davidsen T.M."/>
            <person name="Wayne K.J."/>
            <person name="Tettelin H."/>
            <person name="Glass J.I."/>
            <person name="Rusch D."/>
            <person name="Podicherti R."/>
            <person name="Tsui H.-C.T."/>
            <person name="Winkler M.E."/>
        </authorList>
    </citation>
    <scope>NUCLEOTIDE SEQUENCE</scope>
</reference>
<feature type="non-terminal residue" evidence="2">
    <location>
        <position position="1"/>
    </location>
</feature>
<evidence type="ECO:0000313" key="2">
    <source>
        <dbReference type="EMBL" id="SVC16377.1"/>
    </source>
</evidence>
<protein>
    <submittedName>
        <fullName evidence="2">Uncharacterized protein</fullName>
    </submittedName>
</protein>
<keyword evidence="1" id="KW-1133">Transmembrane helix</keyword>
<gene>
    <name evidence="2" type="ORF">METZ01_LOCUS269231</name>
</gene>
<name>A0A382JZV0_9ZZZZ</name>
<dbReference type="EMBL" id="UINC01076836">
    <property type="protein sequence ID" value="SVC16377.1"/>
    <property type="molecule type" value="Genomic_DNA"/>
</dbReference>
<accession>A0A382JZV0</accession>
<feature type="transmembrane region" description="Helical" evidence="1">
    <location>
        <begin position="108"/>
        <end position="130"/>
    </location>
</feature>
<keyword evidence="1" id="KW-0472">Membrane</keyword>
<organism evidence="2">
    <name type="scientific">marine metagenome</name>
    <dbReference type="NCBI Taxonomy" id="408172"/>
    <lineage>
        <taxon>unclassified sequences</taxon>
        <taxon>metagenomes</taxon>
        <taxon>ecological metagenomes</taxon>
    </lineage>
</organism>
<evidence type="ECO:0000256" key="1">
    <source>
        <dbReference type="SAM" id="Phobius"/>
    </source>
</evidence>
<keyword evidence="1" id="KW-0812">Transmembrane</keyword>
<sequence length="431" mass="46742">VLLFGFGKSQLSSAATEETPVTDAAKSEPATANSTILETPSTLAKSQEAEFNRQTSLGMDIATNLAAITGIAISPLFGMSAVSCYMYYGTPISQRQNLPWYNSPSVWGAGFFFWFLFLVNTQIGTAVPLLKKPMDTVELFENKISAIIAQPALMSQLYTFGAGLAGLSAAKISAASAHGPLLASIALPGELLGILTAGVGFIAFAAVWLCSHTINVFILISPWGGVDNVLRLVRGGLITAVFGSFFVPVVGPFLCIAICLIIIAASCFLAPWAFRLMVFGSTCAWDFLTFRHKRFKPESSPIRAFALKPFDDIPKRTYGSLSRDSAGSLIFTYRNWLVLPKKTALIGEGEHYAEKGIFSPALDALDSETGRSPSLFRFPPRYRGHENYIVETLALKGVLDEPIFKGLRNAWRWLKHRLGVEVEIPTASPAP</sequence>
<feature type="transmembrane region" description="Helical" evidence="1">
    <location>
        <begin position="151"/>
        <end position="172"/>
    </location>
</feature>
<dbReference type="AlphaFoldDB" id="A0A382JZV0"/>
<feature type="non-terminal residue" evidence="2">
    <location>
        <position position="431"/>
    </location>
</feature>
<feature type="transmembrane region" description="Helical" evidence="1">
    <location>
        <begin position="61"/>
        <end position="88"/>
    </location>
</feature>